<evidence type="ECO:0000313" key="5">
    <source>
        <dbReference type="WBParaSite" id="BXY_0878700.1"/>
    </source>
</evidence>
<dbReference type="WBParaSite" id="BXY_0878700.1">
    <property type="protein sequence ID" value="BXY_0878700.1"/>
    <property type="gene ID" value="BXY_0878700"/>
</dbReference>
<proteinExistence type="predicted"/>
<accession>A0A1I7S6Z8</accession>
<keyword evidence="4" id="KW-1185">Reference proteome</keyword>
<evidence type="ECO:0000313" key="3">
    <source>
        <dbReference type="Proteomes" id="UP000095284"/>
    </source>
</evidence>
<organism evidence="3 5">
    <name type="scientific">Bursaphelenchus xylophilus</name>
    <name type="common">Pinewood nematode worm</name>
    <name type="synonym">Aphelenchoides xylophilus</name>
    <dbReference type="NCBI Taxonomy" id="6326"/>
    <lineage>
        <taxon>Eukaryota</taxon>
        <taxon>Metazoa</taxon>
        <taxon>Ecdysozoa</taxon>
        <taxon>Nematoda</taxon>
        <taxon>Chromadorea</taxon>
        <taxon>Rhabditida</taxon>
        <taxon>Tylenchina</taxon>
        <taxon>Tylenchomorpha</taxon>
        <taxon>Aphelenchoidea</taxon>
        <taxon>Aphelenchoididae</taxon>
        <taxon>Bursaphelenchus</taxon>
    </lineage>
</organism>
<reference evidence="2" key="2">
    <citation type="submission" date="2020-08" db="EMBL/GenBank/DDBJ databases">
        <authorList>
            <person name="Kikuchi T."/>
        </authorList>
    </citation>
    <scope>NUCLEOTIDE SEQUENCE</scope>
    <source>
        <strain evidence="1">Ka4C1</strain>
    </source>
</reference>
<dbReference type="AlphaFoldDB" id="A0A1I7S6Z8"/>
<protein>
    <submittedName>
        <fullName evidence="1">(pine wood nematode) hypothetical protein</fullName>
    </submittedName>
</protein>
<dbReference type="EMBL" id="CAJFDI010000001">
    <property type="protein sequence ID" value="CAD5207894.1"/>
    <property type="molecule type" value="Genomic_DNA"/>
</dbReference>
<reference evidence="5" key="1">
    <citation type="submission" date="2016-11" db="UniProtKB">
        <authorList>
            <consortium name="WormBaseParasite"/>
        </authorList>
    </citation>
    <scope>IDENTIFICATION</scope>
</reference>
<sequence>MPRLGVFSAAGTVLSIEVKVGVDLAAGELERAERGERRKLVASGAVCVQSSLPFRMGNSQTFAAVSMGEYESVEAKLATSFEFLGCGEAHCGIGLRQLGKGTPWKTSFVKNLIYIGQFSSGLQKKFSRCDARIPTKDVWKSECRTSTTFKPGLRRVNSYPY</sequence>
<name>A0A1I7S6Z8_BURXY</name>
<dbReference type="Proteomes" id="UP000582659">
    <property type="component" value="Unassembled WGS sequence"/>
</dbReference>
<dbReference type="Proteomes" id="UP000095284">
    <property type="component" value="Unplaced"/>
</dbReference>
<dbReference type="EMBL" id="CAJFCV020000001">
    <property type="protein sequence ID" value="CAG9079517.1"/>
    <property type="molecule type" value="Genomic_DNA"/>
</dbReference>
<evidence type="ECO:0000313" key="1">
    <source>
        <dbReference type="EMBL" id="CAD5207894.1"/>
    </source>
</evidence>
<dbReference type="Proteomes" id="UP000659654">
    <property type="component" value="Unassembled WGS sequence"/>
</dbReference>
<evidence type="ECO:0000313" key="4">
    <source>
        <dbReference type="Proteomes" id="UP000659654"/>
    </source>
</evidence>
<gene>
    <name evidence="1" type="ORF">BXYJ_LOCUS153</name>
</gene>
<evidence type="ECO:0000313" key="2">
    <source>
        <dbReference type="EMBL" id="CAG9079517.1"/>
    </source>
</evidence>